<evidence type="ECO:0000313" key="1">
    <source>
        <dbReference type="EMBL" id="VDM64960.1"/>
    </source>
</evidence>
<dbReference type="EMBL" id="UYYA01005960">
    <property type="protein sequence ID" value="VDM64960.1"/>
    <property type="molecule type" value="Genomic_DNA"/>
</dbReference>
<evidence type="ECO:0000313" key="3">
    <source>
        <dbReference type="WBParaSite" id="ACOC_0001337401-mRNA-1"/>
    </source>
</evidence>
<reference evidence="3" key="1">
    <citation type="submission" date="2017-02" db="UniProtKB">
        <authorList>
            <consortium name="WormBaseParasite"/>
        </authorList>
    </citation>
    <scope>IDENTIFICATION</scope>
</reference>
<accession>A0A0R3Q2S6</accession>
<organism evidence="3">
    <name type="scientific">Angiostrongylus costaricensis</name>
    <name type="common">Nematode worm</name>
    <dbReference type="NCBI Taxonomy" id="334426"/>
    <lineage>
        <taxon>Eukaryota</taxon>
        <taxon>Metazoa</taxon>
        <taxon>Ecdysozoa</taxon>
        <taxon>Nematoda</taxon>
        <taxon>Chromadorea</taxon>
        <taxon>Rhabditida</taxon>
        <taxon>Rhabditina</taxon>
        <taxon>Rhabditomorpha</taxon>
        <taxon>Strongyloidea</taxon>
        <taxon>Metastrongylidae</taxon>
        <taxon>Angiostrongylus</taxon>
    </lineage>
</organism>
<evidence type="ECO:0000313" key="2">
    <source>
        <dbReference type="Proteomes" id="UP000267027"/>
    </source>
</evidence>
<dbReference type="Proteomes" id="UP000267027">
    <property type="component" value="Unassembled WGS sequence"/>
</dbReference>
<sequence>MGQRLAPSLAIAFMSKVEAPVTDLGPLLYCSDTTESVVIESLDDQRNCRRHRLSSRPTYPSCTQNPSCISTLVVRPNHRCPTKFCKFSLAL</sequence>
<gene>
    <name evidence="1" type="ORF">ACOC_LOCUS13375</name>
</gene>
<dbReference type="WBParaSite" id="ACOC_0001337401-mRNA-1">
    <property type="protein sequence ID" value="ACOC_0001337401-mRNA-1"/>
    <property type="gene ID" value="ACOC_0001337401"/>
</dbReference>
<proteinExistence type="predicted"/>
<protein>
    <submittedName>
        <fullName evidence="3">Secreted protein</fullName>
    </submittedName>
</protein>
<name>A0A0R3Q2S6_ANGCS</name>
<dbReference type="AlphaFoldDB" id="A0A0R3Q2S6"/>
<dbReference type="OrthoDB" id="19261at2759"/>
<keyword evidence="2" id="KW-1185">Reference proteome</keyword>
<reference evidence="1 2" key="2">
    <citation type="submission" date="2018-11" db="EMBL/GenBank/DDBJ databases">
        <authorList>
            <consortium name="Pathogen Informatics"/>
        </authorList>
    </citation>
    <scope>NUCLEOTIDE SEQUENCE [LARGE SCALE GENOMIC DNA]</scope>
    <source>
        <strain evidence="1 2">Costa Rica</strain>
    </source>
</reference>